<gene>
    <name evidence="1" type="ORF">SAMN05421788_10250</name>
</gene>
<dbReference type="AlphaFoldDB" id="A0A1N7MYY0"/>
<reference evidence="2" key="1">
    <citation type="submission" date="2017-01" db="EMBL/GenBank/DDBJ databases">
        <authorList>
            <person name="Varghese N."/>
            <person name="Submissions S."/>
        </authorList>
    </citation>
    <scope>NUCLEOTIDE SEQUENCE [LARGE SCALE GENOMIC DNA]</scope>
    <source>
        <strain evidence="2">DSM 21054</strain>
    </source>
</reference>
<dbReference type="InterPro" id="IPR032710">
    <property type="entry name" value="NTF2-like_dom_sf"/>
</dbReference>
<name>A0A1N7MYY0_9BACT</name>
<dbReference type="EMBL" id="FTOR01000002">
    <property type="protein sequence ID" value="SIS91282.1"/>
    <property type="molecule type" value="Genomic_DNA"/>
</dbReference>
<dbReference type="InterPro" id="IPR039437">
    <property type="entry name" value="FrzH/put_lumazine-bd"/>
</dbReference>
<dbReference type="Proteomes" id="UP000186917">
    <property type="component" value="Unassembled WGS sequence"/>
</dbReference>
<keyword evidence="2" id="KW-1185">Reference proteome</keyword>
<dbReference type="Gene3D" id="3.10.450.50">
    <property type="match status" value="1"/>
</dbReference>
<dbReference type="Pfam" id="PF12893">
    <property type="entry name" value="Lumazine_bd_2"/>
    <property type="match status" value="1"/>
</dbReference>
<dbReference type="OrthoDB" id="8445243at2"/>
<evidence type="ECO:0000313" key="2">
    <source>
        <dbReference type="Proteomes" id="UP000186917"/>
    </source>
</evidence>
<sequence>MKTILFTVLLIGLLPCGKAQYQQHMNTQEEVTAITAVLQQYYFKGLYEGDTSLLARAFLPGTQLFGDVNRQPYAKTLDQYLDGVAHRASPKAAGKTFEPEIIAIDVINSIAIAKLHVKMYDFNYYNFLTFHKVNDKWLIVHKTLTHVAES</sequence>
<dbReference type="STRING" id="477680.SAMN05421788_10250"/>
<dbReference type="SUPFAM" id="SSF54427">
    <property type="entry name" value="NTF2-like"/>
    <property type="match status" value="1"/>
</dbReference>
<accession>A0A1N7MYY0</accession>
<evidence type="ECO:0000313" key="1">
    <source>
        <dbReference type="EMBL" id="SIS91282.1"/>
    </source>
</evidence>
<protein>
    <submittedName>
        <fullName evidence="1">Putative lumazine-binding</fullName>
    </submittedName>
</protein>
<proteinExistence type="predicted"/>
<organism evidence="1 2">
    <name type="scientific">Filimonas lacunae</name>
    <dbReference type="NCBI Taxonomy" id="477680"/>
    <lineage>
        <taxon>Bacteria</taxon>
        <taxon>Pseudomonadati</taxon>
        <taxon>Bacteroidota</taxon>
        <taxon>Chitinophagia</taxon>
        <taxon>Chitinophagales</taxon>
        <taxon>Chitinophagaceae</taxon>
        <taxon>Filimonas</taxon>
    </lineage>
</organism>